<keyword evidence="4" id="KW-1185">Reference proteome</keyword>
<dbReference type="STRING" id="335543.Sfum_2025"/>
<feature type="domain" description="ABC-three component systems C-terminal" evidence="2">
    <location>
        <begin position="286"/>
        <end position="405"/>
    </location>
</feature>
<accession>A0LJV6</accession>
<feature type="region of interest" description="Disordered" evidence="1">
    <location>
        <begin position="1"/>
        <end position="25"/>
    </location>
</feature>
<organism evidence="3 4">
    <name type="scientific">Syntrophobacter fumaroxidans (strain DSM 10017 / MPOB)</name>
    <dbReference type="NCBI Taxonomy" id="335543"/>
    <lineage>
        <taxon>Bacteria</taxon>
        <taxon>Pseudomonadati</taxon>
        <taxon>Thermodesulfobacteriota</taxon>
        <taxon>Syntrophobacteria</taxon>
        <taxon>Syntrophobacterales</taxon>
        <taxon>Syntrophobacteraceae</taxon>
        <taxon>Syntrophobacter</taxon>
    </lineage>
</organism>
<sequence length="406" mass="45858">MRSGKHVQAKAKKMRRKKIERSPTQAPGQYLGYSLQTTRLLARLLDALSEHTISLEVFEDVGAEREDGTRTAEQVKSAIFSNPVSDRAEGLWKTFANWIDAVTAGALELDKTYFEIYVSKVVPAGIAKQFSDAATLEEAVSAFQEAKAILGISKKGSEPLRGISDTLRPYLAKVFEADESVISRIIFRFKLVFGSGSPVSDLAPLLKRTFVPDDMVDDAIRYSLGWVKEKTDKLLEKGVPANILVEEFRKDMISFERAHDNRTILTSYAQEPSRSEIERDLKVRQYVRQLEIIEASYGQKIMAVKDYLLSSADRTLWSAKGLVHRTSFDKFESKLVRTWENLKQQTEIALKDKSAVERGKYLYSDCGNQEVKLEGLEVPPHFTPGSFHALADDLKVGWHPEYEKNL</sequence>
<reference evidence="3 4" key="1">
    <citation type="submission" date="2006-10" db="EMBL/GenBank/DDBJ databases">
        <title>Complete sequence of Syntrophobacter fumaroxidans MPOB.</title>
        <authorList>
            <consortium name="US DOE Joint Genome Institute"/>
            <person name="Copeland A."/>
            <person name="Lucas S."/>
            <person name="Lapidus A."/>
            <person name="Barry K."/>
            <person name="Detter J.C."/>
            <person name="Glavina del Rio T."/>
            <person name="Hammon N."/>
            <person name="Israni S."/>
            <person name="Pitluck S."/>
            <person name="Goltsman E.G."/>
            <person name="Martinez M."/>
            <person name="Schmutz J."/>
            <person name="Larimer F."/>
            <person name="Land M."/>
            <person name="Hauser L."/>
            <person name="Kyrpides N."/>
            <person name="Kim E."/>
            <person name="Boone D.R."/>
            <person name="Brockman F."/>
            <person name="Culley D."/>
            <person name="Ferry J."/>
            <person name="Gunsalus R."/>
            <person name="McInerney M.J."/>
            <person name="Morrison M."/>
            <person name="Plugge C."/>
            <person name="Rohlin L."/>
            <person name="Scholten J."/>
            <person name="Sieber J."/>
            <person name="Stams A.J.M."/>
            <person name="Worm P."/>
            <person name="Henstra A.M."/>
            <person name="Richardson P."/>
        </authorList>
    </citation>
    <scope>NUCLEOTIDE SEQUENCE [LARGE SCALE GENOMIC DNA]</scope>
    <source>
        <strain evidence="4">DSM 10017 / MPOB</strain>
    </source>
</reference>
<dbReference type="Pfam" id="PF20283">
    <property type="entry name" value="CTD7"/>
    <property type="match status" value="1"/>
</dbReference>
<dbReference type="eggNOG" id="ENOG5031ZZQ">
    <property type="taxonomic scope" value="Bacteria"/>
</dbReference>
<dbReference type="KEGG" id="sfu:Sfum_2025"/>
<dbReference type="InParanoid" id="A0LJV6"/>
<evidence type="ECO:0000256" key="1">
    <source>
        <dbReference type="SAM" id="MobiDB-lite"/>
    </source>
</evidence>
<dbReference type="EMBL" id="CP000478">
    <property type="protein sequence ID" value="ABK17708.1"/>
    <property type="molecule type" value="Genomic_DNA"/>
</dbReference>
<proteinExistence type="predicted"/>
<feature type="compositionally biased region" description="Basic residues" evidence="1">
    <location>
        <begin position="1"/>
        <end position="19"/>
    </location>
</feature>
<protein>
    <recommendedName>
        <fullName evidence="2">ABC-three component systems C-terminal domain-containing protein</fullName>
    </recommendedName>
</protein>
<evidence type="ECO:0000313" key="3">
    <source>
        <dbReference type="EMBL" id="ABK17708.1"/>
    </source>
</evidence>
<evidence type="ECO:0000259" key="2">
    <source>
        <dbReference type="Pfam" id="PF20283"/>
    </source>
</evidence>
<evidence type="ECO:0000313" key="4">
    <source>
        <dbReference type="Proteomes" id="UP000001784"/>
    </source>
</evidence>
<dbReference type="AlphaFoldDB" id="A0LJV6"/>
<name>A0LJV6_SYNFM</name>
<dbReference type="InterPro" id="IPR046913">
    <property type="entry name" value="ABC-3C_CTD7"/>
</dbReference>
<gene>
    <name evidence="3" type="ordered locus">Sfum_2025</name>
</gene>
<dbReference type="HOGENOM" id="CLU_059732_0_0_7"/>
<dbReference type="Proteomes" id="UP000001784">
    <property type="component" value="Chromosome"/>
</dbReference>